<reference evidence="2" key="2">
    <citation type="journal article" date="2015" name="Data Brief">
        <title>Shoot transcriptome of the giant reed, Arundo donax.</title>
        <authorList>
            <person name="Barrero R.A."/>
            <person name="Guerrero F.D."/>
            <person name="Moolhuijzen P."/>
            <person name="Goolsby J.A."/>
            <person name="Tidwell J."/>
            <person name="Bellgard S.E."/>
            <person name="Bellgard M.I."/>
        </authorList>
    </citation>
    <scope>NUCLEOTIDE SEQUENCE</scope>
    <source>
        <tissue evidence="2">Shoot tissue taken approximately 20 cm above the soil surface</tissue>
    </source>
</reference>
<name>A0A0A9FG60_ARUDO</name>
<accession>A0A0A9FG60</accession>
<keyword evidence="1" id="KW-0812">Transmembrane</keyword>
<proteinExistence type="predicted"/>
<sequence length="89" mass="10210">MSLNLRWITLVDLLPLMLGLNCTSFWGFAVHLTKYLKNILMEDDRVVIEFMGFLITNSLLLCGSFHLTVTSLCKMLSELYHKQMGISLI</sequence>
<protein>
    <submittedName>
        <fullName evidence="2">Uncharacterized protein</fullName>
    </submittedName>
</protein>
<evidence type="ECO:0000313" key="2">
    <source>
        <dbReference type="EMBL" id="JAE11337.1"/>
    </source>
</evidence>
<dbReference type="EMBL" id="GBRH01186559">
    <property type="protein sequence ID" value="JAE11337.1"/>
    <property type="molecule type" value="Transcribed_RNA"/>
</dbReference>
<feature type="transmembrane region" description="Helical" evidence="1">
    <location>
        <begin position="50"/>
        <end position="73"/>
    </location>
</feature>
<keyword evidence="1" id="KW-1133">Transmembrane helix</keyword>
<reference evidence="2" key="1">
    <citation type="submission" date="2014-09" db="EMBL/GenBank/DDBJ databases">
        <authorList>
            <person name="Magalhaes I.L.F."/>
            <person name="Oliveira U."/>
            <person name="Santos F.R."/>
            <person name="Vidigal T.H.D.A."/>
            <person name="Brescovit A.D."/>
            <person name="Santos A.J."/>
        </authorList>
    </citation>
    <scope>NUCLEOTIDE SEQUENCE</scope>
    <source>
        <tissue evidence="2">Shoot tissue taken approximately 20 cm above the soil surface</tissue>
    </source>
</reference>
<dbReference type="AlphaFoldDB" id="A0A0A9FG60"/>
<keyword evidence="1" id="KW-0472">Membrane</keyword>
<evidence type="ECO:0000256" key="1">
    <source>
        <dbReference type="SAM" id="Phobius"/>
    </source>
</evidence>
<feature type="transmembrane region" description="Helical" evidence="1">
    <location>
        <begin position="7"/>
        <end position="30"/>
    </location>
</feature>
<organism evidence="2">
    <name type="scientific">Arundo donax</name>
    <name type="common">Giant reed</name>
    <name type="synonym">Donax arundinaceus</name>
    <dbReference type="NCBI Taxonomy" id="35708"/>
    <lineage>
        <taxon>Eukaryota</taxon>
        <taxon>Viridiplantae</taxon>
        <taxon>Streptophyta</taxon>
        <taxon>Embryophyta</taxon>
        <taxon>Tracheophyta</taxon>
        <taxon>Spermatophyta</taxon>
        <taxon>Magnoliopsida</taxon>
        <taxon>Liliopsida</taxon>
        <taxon>Poales</taxon>
        <taxon>Poaceae</taxon>
        <taxon>PACMAD clade</taxon>
        <taxon>Arundinoideae</taxon>
        <taxon>Arundineae</taxon>
        <taxon>Arundo</taxon>
    </lineage>
</organism>